<dbReference type="InterPro" id="IPR003593">
    <property type="entry name" value="AAA+_ATPase"/>
</dbReference>
<dbReference type="PROSITE" id="PS50893">
    <property type="entry name" value="ABC_TRANSPORTER_2"/>
    <property type="match status" value="1"/>
</dbReference>
<dbReference type="SUPFAM" id="SSF52540">
    <property type="entry name" value="P-loop containing nucleoside triphosphate hydrolases"/>
    <property type="match status" value="1"/>
</dbReference>
<dbReference type="OrthoDB" id="30605at2"/>
<dbReference type="SMART" id="SM00382">
    <property type="entry name" value="AAA"/>
    <property type="match status" value="1"/>
</dbReference>
<dbReference type="PANTHER" id="PTHR43166:SF38">
    <property type="entry name" value="L-CYSTINE TRANSPORT SYSTEM ATP-BINDING PROTEIN TCYN"/>
    <property type="match status" value="1"/>
</dbReference>
<dbReference type="InterPro" id="IPR003439">
    <property type="entry name" value="ABC_transporter-like_ATP-bd"/>
</dbReference>
<reference evidence="7 8" key="1">
    <citation type="submission" date="2013-12" db="EMBL/GenBank/DDBJ databases">
        <authorList>
            <person name="Stott M."/>
        </authorList>
    </citation>
    <scope>NUCLEOTIDE SEQUENCE [LARGE SCALE GENOMIC DNA]</scope>
    <source>
        <strain evidence="7 8">K22</strain>
    </source>
</reference>
<dbReference type="GO" id="GO:0015424">
    <property type="term" value="F:ABC-type amino acid transporter activity"/>
    <property type="evidence" value="ECO:0007669"/>
    <property type="project" value="InterPro"/>
</dbReference>
<dbReference type="Proteomes" id="UP000031518">
    <property type="component" value="Unassembled WGS sequence"/>
</dbReference>
<dbReference type="PROSITE" id="PS00211">
    <property type="entry name" value="ABC_TRANSPORTER_1"/>
    <property type="match status" value="1"/>
</dbReference>
<name>A0A0B6WW31_9BACT</name>
<dbReference type="STRING" id="454194.PYK22_01299"/>
<dbReference type="InterPro" id="IPR027417">
    <property type="entry name" value="P-loop_NTPase"/>
</dbReference>
<gene>
    <name evidence="7" type="ORF">PYK22_01299</name>
</gene>
<evidence type="ECO:0000313" key="7">
    <source>
        <dbReference type="EMBL" id="CDM65301.1"/>
    </source>
</evidence>
<keyword evidence="7" id="KW-0378">Hydrolase</keyword>
<evidence type="ECO:0000256" key="2">
    <source>
        <dbReference type="ARBA" id="ARBA00022448"/>
    </source>
</evidence>
<dbReference type="GO" id="GO:0016887">
    <property type="term" value="F:ATP hydrolysis activity"/>
    <property type="evidence" value="ECO:0007669"/>
    <property type="project" value="InterPro"/>
</dbReference>
<keyword evidence="4" id="KW-0067">ATP-binding</keyword>
<keyword evidence="3" id="KW-0547">Nucleotide-binding</keyword>
<evidence type="ECO:0000259" key="6">
    <source>
        <dbReference type="PROSITE" id="PS50893"/>
    </source>
</evidence>
<evidence type="ECO:0000256" key="3">
    <source>
        <dbReference type="ARBA" id="ARBA00022741"/>
    </source>
</evidence>
<comment type="similarity">
    <text evidence="1">Belongs to the ABC transporter superfamily.</text>
</comment>
<proteinExistence type="inferred from homology"/>
<dbReference type="PROSITE" id="PS50814">
    <property type="entry name" value="WIF"/>
    <property type="match status" value="1"/>
</dbReference>
<dbReference type="PIRSF" id="PIRSF039085">
    <property type="entry name" value="ABC_ATPase_HisP"/>
    <property type="match status" value="1"/>
</dbReference>
<feature type="domain" description="WIF" evidence="5">
    <location>
        <begin position="194"/>
        <end position="245"/>
    </location>
</feature>
<dbReference type="InterPro" id="IPR050086">
    <property type="entry name" value="MetN_ABC_transporter-like"/>
</dbReference>
<organism evidence="7 8">
    <name type="scientific">Pyrinomonas methylaliphatogenes</name>
    <dbReference type="NCBI Taxonomy" id="454194"/>
    <lineage>
        <taxon>Bacteria</taxon>
        <taxon>Pseudomonadati</taxon>
        <taxon>Acidobacteriota</taxon>
        <taxon>Blastocatellia</taxon>
        <taxon>Blastocatellales</taxon>
        <taxon>Pyrinomonadaceae</taxon>
        <taxon>Pyrinomonas</taxon>
    </lineage>
</organism>
<sequence>MRVEGLRKKAGGRQILRGISFEVPSGATLGIIGASGSGKTTLLRCLNGLERIDDGFIECGEVRLEAGLSEEEYRRRAKLLRRRVGLVFQHLHLFPHLTVMENIVEAPIHVLGMKREEAERAARELLEEVELQGLADRYPESLSGGEQQRVAIVRALIMRPNVLLFDEPTSALDPRRSASVRALLRRFVAQGHTMIIVSHAIRFLEDLADQLLYMESGEVIEYDRATELLQDPKDSRTRDFLRQAI</sequence>
<keyword evidence="2" id="KW-0813">Transport</keyword>
<dbReference type="EC" id="3.6.3.-" evidence="7"/>
<reference evidence="7 8" key="2">
    <citation type="submission" date="2015-01" db="EMBL/GenBank/DDBJ databases">
        <title>Complete genome sequence of Pyrinomonas methylaliphatogenes type strain K22T.</title>
        <authorList>
            <person name="Lee K.C.Y."/>
            <person name="Power J.F."/>
            <person name="Dunfield P.F."/>
            <person name="Morgan X.C."/>
            <person name="Huttenhower C."/>
            <person name="Stott M.B."/>
        </authorList>
    </citation>
    <scope>NUCLEOTIDE SEQUENCE [LARGE SCALE GENOMIC DNA]</scope>
    <source>
        <strain evidence="7 8">K22</strain>
    </source>
</reference>
<dbReference type="InterPro" id="IPR003306">
    <property type="entry name" value="WIF"/>
</dbReference>
<dbReference type="RefSeq" id="WP_041975300.1">
    <property type="nucleotide sequence ID" value="NZ_CBXV010000004.1"/>
</dbReference>
<dbReference type="Pfam" id="PF00005">
    <property type="entry name" value="ABC_tran"/>
    <property type="match status" value="1"/>
</dbReference>
<dbReference type="InterPro" id="IPR017871">
    <property type="entry name" value="ABC_transporter-like_CS"/>
</dbReference>
<evidence type="ECO:0000256" key="1">
    <source>
        <dbReference type="ARBA" id="ARBA00005417"/>
    </source>
</evidence>
<protein>
    <submittedName>
        <fullName evidence="7">ABC-type polar amino acid transport system, ATPase component</fullName>
        <ecNumber evidence="7">3.6.3.-</ecNumber>
    </submittedName>
</protein>
<keyword evidence="8" id="KW-1185">Reference proteome</keyword>
<dbReference type="PANTHER" id="PTHR43166">
    <property type="entry name" value="AMINO ACID IMPORT ATP-BINDING PROTEIN"/>
    <property type="match status" value="1"/>
</dbReference>
<evidence type="ECO:0000259" key="5">
    <source>
        <dbReference type="PROSITE" id="PS50814"/>
    </source>
</evidence>
<evidence type="ECO:0000313" key="8">
    <source>
        <dbReference type="Proteomes" id="UP000031518"/>
    </source>
</evidence>
<feature type="domain" description="ABC transporter" evidence="6">
    <location>
        <begin position="1"/>
        <end position="241"/>
    </location>
</feature>
<dbReference type="InterPro" id="IPR030679">
    <property type="entry name" value="ABC_ATPase_HisP-typ"/>
</dbReference>
<dbReference type="GO" id="GO:0005524">
    <property type="term" value="F:ATP binding"/>
    <property type="evidence" value="ECO:0007669"/>
    <property type="project" value="UniProtKB-KW"/>
</dbReference>
<accession>A0A0B6WW31</accession>
<dbReference type="EMBL" id="CBXV010000004">
    <property type="protein sequence ID" value="CDM65301.1"/>
    <property type="molecule type" value="Genomic_DNA"/>
</dbReference>
<dbReference type="Gene3D" id="3.40.50.300">
    <property type="entry name" value="P-loop containing nucleotide triphosphate hydrolases"/>
    <property type="match status" value="1"/>
</dbReference>
<evidence type="ECO:0000256" key="4">
    <source>
        <dbReference type="ARBA" id="ARBA00022840"/>
    </source>
</evidence>
<dbReference type="AlphaFoldDB" id="A0A0B6WW31"/>